<dbReference type="ExpressionAtlas" id="M8BLL8">
    <property type="expression patterns" value="baseline"/>
</dbReference>
<keyword evidence="3" id="KW-0349">Heme</keyword>
<keyword evidence="5" id="KW-0479">Metal-binding</keyword>
<name>M8BLL8_AEGTA</name>
<protein>
    <submittedName>
        <fullName evidence="11">Secologanin synthase</fullName>
    </submittedName>
</protein>
<dbReference type="GO" id="GO:0006629">
    <property type="term" value="P:lipid metabolic process"/>
    <property type="evidence" value="ECO:0007669"/>
    <property type="project" value="UniProtKB-ARBA"/>
</dbReference>
<evidence type="ECO:0000313" key="11">
    <source>
        <dbReference type="EnsemblPlants" id="EMT22834"/>
    </source>
</evidence>
<organism evidence="11">
    <name type="scientific">Aegilops tauschii</name>
    <name type="common">Tausch's goatgrass</name>
    <name type="synonym">Aegilops squarrosa</name>
    <dbReference type="NCBI Taxonomy" id="37682"/>
    <lineage>
        <taxon>Eukaryota</taxon>
        <taxon>Viridiplantae</taxon>
        <taxon>Streptophyta</taxon>
        <taxon>Embryophyta</taxon>
        <taxon>Tracheophyta</taxon>
        <taxon>Spermatophyta</taxon>
        <taxon>Magnoliopsida</taxon>
        <taxon>Liliopsida</taxon>
        <taxon>Poales</taxon>
        <taxon>Poaceae</taxon>
        <taxon>BOP clade</taxon>
        <taxon>Pooideae</taxon>
        <taxon>Triticodae</taxon>
        <taxon>Triticeae</taxon>
        <taxon>Triticinae</taxon>
        <taxon>Aegilops</taxon>
    </lineage>
</organism>
<dbReference type="InterPro" id="IPR001128">
    <property type="entry name" value="Cyt_P450"/>
</dbReference>
<comment type="subcellular location">
    <subcellularLocation>
        <location evidence="1">Membrane</location>
    </subcellularLocation>
</comment>
<evidence type="ECO:0000256" key="8">
    <source>
        <dbReference type="ARBA" id="ARBA00023004"/>
    </source>
</evidence>
<dbReference type="GO" id="GO:0004497">
    <property type="term" value="F:monooxygenase activity"/>
    <property type="evidence" value="ECO:0007669"/>
    <property type="project" value="UniProtKB-KW"/>
</dbReference>
<dbReference type="Gene3D" id="1.10.630.10">
    <property type="entry name" value="Cytochrome P450"/>
    <property type="match status" value="1"/>
</dbReference>
<accession>M8BLL8</accession>
<sequence length="118" mass="13159">MVAEYGALQYGRPFVFWFGPRPRLVVSGPEVAKAVLTDSTGTFRKGSGSNVNPLSRQPLGEGLVALTGEKWAHHRRVISPAFNMERIKVATQEGRVHTYSKQFLSEDDILSANFDFDF</sequence>
<evidence type="ECO:0000256" key="7">
    <source>
        <dbReference type="ARBA" id="ARBA00023002"/>
    </source>
</evidence>
<dbReference type="Pfam" id="PF00067">
    <property type="entry name" value="p450"/>
    <property type="match status" value="1"/>
</dbReference>
<dbReference type="SUPFAM" id="SSF48264">
    <property type="entry name" value="Cytochrome P450"/>
    <property type="match status" value="1"/>
</dbReference>
<evidence type="ECO:0000256" key="1">
    <source>
        <dbReference type="ARBA" id="ARBA00004370"/>
    </source>
</evidence>
<evidence type="ECO:0000256" key="6">
    <source>
        <dbReference type="ARBA" id="ARBA00022989"/>
    </source>
</evidence>
<reference evidence="11" key="1">
    <citation type="submission" date="2015-06" db="UniProtKB">
        <authorList>
            <consortium name="EnsemblPlants"/>
        </authorList>
    </citation>
    <scope>IDENTIFICATION</scope>
</reference>
<dbReference type="GO" id="GO:0016020">
    <property type="term" value="C:membrane"/>
    <property type="evidence" value="ECO:0007669"/>
    <property type="project" value="UniProtKB-SubCell"/>
</dbReference>
<dbReference type="GO" id="GO:0016705">
    <property type="term" value="F:oxidoreductase activity, acting on paired donors, with incorporation or reduction of molecular oxygen"/>
    <property type="evidence" value="ECO:0007669"/>
    <property type="project" value="InterPro"/>
</dbReference>
<dbReference type="AlphaFoldDB" id="M8BLL8"/>
<evidence type="ECO:0000256" key="3">
    <source>
        <dbReference type="ARBA" id="ARBA00022617"/>
    </source>
</evidence>
<evidence type="ECO:0000256" key="4">
    <source>
        <dbReference type="ARBA" id="ARBA00022692"/>
    </source>
</evidence>
<keyword evidence="6" id="KW-1133">Transmembrane helix</keyword>
<keyword evidence="4" id="KW-0812">Transmembrane</keyword>
<evidence type="ECO:0000256" key="10">
    <source>
        <dbReference type="ARBA" id="ARBA00023136"/>
    </source>
</evidence>
<dbReference type="PANTHER" id="PTHR24282:SF211">
    <property type="entry name" value="CYTOCHROME P450-RELATED"/>
    <property type="match status" value="1"/>
</dbReference>
<evidence type="ECO:0000256" key="9">
    <source>
        <dbReference type="ARBA" id="ARBA00023033"/>
    </source>
</evidence>
<proteinExistence type="inferred from homology"/>
<dbReference type="EnsemblPlants" id="EMT22834">
    <property type="protein sequence ID" value="EMT22834"/>
    <property type="gene ID" value="F775_25443"/>
</dbReference>
<keyword evidence="10" id="KW-0472">Membrane</keyword>
<comment type="similarity">
    <text evidence="2">Belongs to the cytochrome P450 family.</text>
</comment>
<evidence type="ECO:0000256" key="2">
    <source>
        <dbReference type="ARBA" id="ARBA00010617"/>
    </source>
</evidence>
<dbReference type="GO" id="GO:0005506">
    <property type="term" value="F:iron ion binding"/>
    <property type="evidence" value="ECO:0007669"/>
    <property type="project" value="InterPro"/>
</dbReference>
<dbReference type="InterPro" id="IPR050665">
    <property type="entry name" value="Cytochrome_P450_Monooxygen"/>
</dbReference>
<keyword evidence="8" id="KW-0408">Iron</keyword>
<dbReference type="PANTHER" id="PTHR24282">
    <property type="entry name" value="CYTOCHROME P450 FAMILY MEMBER"/>
    <property type="match status" value="1"/>
</dbReference>
<dbReference type="InterPro" id="IPR036396">
    <property type="entry name" value="Cyt_P450_sf"/>
</dbReference>
<dbReference type="GO" id="GO:0020037">
    <property type="term" value="F:heme binding"/>
    <property type="evidence" value="ECO:0007669"/>
    <property type="project" value="InterPro"/>
</dbReference>
<keyword evidence="7" id="KW-0560">Oxidoreductase</keyword>
<keyword evidence="9" id="KW-0503">Monooxygenase</keyword>
<evidence type="ECO:0000256" key="5">
    <source>
        <dbReference type="ARBA" id="ARBA00022723"/>
    </source>
</evidence>